<dbReference type="Gene3D" id="3.50.50.60">
    <property type="entry name" value="FAD/NAD(P)-binding domain"/>
    <property type="match status" value="1"/>
</dbReference>
<dbReference type="Proteomes" id="UP000003980">
    <property type="component" value="Unassembled WGS sequence"/>
</dbReference>
<dbReference type="RefSeq" id="WP_009075531.1">
    <property type="nucleotide sequence ID" value="NZ_JH597770.1"/>
</dbReference>
<evidence type="ECO:0000313" key="2">
    <source>
        <dbReference type="Proteomes" id="UP000003980"/>
    </source>
</evidence>
<evidence type="ECO:0000313" key="1">
    <source>
        <dbReference type="EMBL" id="EHP68765.1"/>
    </source>
</evidence>
<name>H2C9D9_9CREN</name>
<dbReference type="EMBL" id="JH597770">
    <property type="protein sequence ID" value="EHP68765.1"/>
    <property type="molecule type" value="Genomic_DNA"/>
</dbReference>
<organism evidence="1 2">
    <name type="scientific">Metallosphaera yellowstonensis MK1</name>
    <dbReference type="NCBI Taxonomy" id="671065"/>
    <lineage>
        <taxon>Archaea</taxon>
        <taxon>Thermoproteota</taxon>
        <taxon>Thermoprotei</taxon>
        <taxon>Sulfolobales</taxon>
        <taxon>Sulfolobaceae</taxon>
        <taxon>Metallosphaera</taxon>
    </lineage>
</organism>
<reference evidence="1 2" key="1">
    <citation type="submission" date="2012-01" db="EMBL/GenBank/DDBJ databases">
        <title>Improved High-Quality Draft sequence of Metallosphaera yellowstonensis MK1.</title>
        <authorList>
            <consortium name="US DOE Joint Genome Institute"/>
            <person name="Lucas S."/>
            <person name="Han J."/>
            <person name="Cheng J.-F."/>
            <person name="Goodwin L."/>
            <person name="Pitluck S."/>
            <person name="Peters L."/>
            <person name="Teshima H."/>
            <person name="Detter J.C."/>
            <person name="Han C."/>
            <person name="Tapia R."/>
            <person name="Land M."/>
            <person name="Hauser L."/>
            <person name="Kyrpides N."/>
            <person name="Kozubal M."/>
            <person name="Macur R.E."/>
            <person name="Jay Z."/>
            <person name="Inskeep W."/>
            <person name="Woyke T."/>
        </authorList>
    </citation>
    <scope>NUCLEOTIDE SEQUENCE [LARGE SCALE GENOMIC DNA]</scope>
    <source>
        <strain evidence="1 2">MK1</strain>
    </source>
</reference>
<accession>H2C9D9</accession>
<dbReference type="OrthoDB" id="36416at2157"/>
<proteinExistence type="predicted"/>
<dbReference type="STRING" id="671065.MetMK1DRAFT_00032100"/>
<protein>
    <submittedName>
        <fullName evidence="1">Uncharacterized protein</fullName>
    </submittedName>
</protein>
<sequence length="280" mass="32130">MGLKLKDRDPIIFDRRRFPGKECTGIVSTSTFTKLSLPREFVDREFKVIRVTDGRHDVVIETNVLRLNRERVEVWLDRELRTRRPVDAVIKGEEEVLVGTERFTGKVFDASGWKGRAKWVKAVELVTEPLEQEEILVTLDSRNKAGFGWVVPLPDRALVGALSYGDPRPFIPRVGKRILKVHGGAIPRVKPIKTNVPSIGDRTGLIKTFTGGGLFSIAEILSDTPREKLEREIRRQYLITELLERSWRLVLLAFRFLDGKTVRVREEFDFHSLLFSLTKL</sequence>
<gene>
    <name evidence="1" type="ORF">MetMK1DRAFT_00032100</name>
</gene>
<keyword evidence="2" id="KW-1185">Reference proteome</keyword>
<dbReference type="InterPro" id="IPR036188">
    <property type="entry name" value="FAD/NAD-bd_sf"/>
</dbReference>
<dbReference type="AlphaFoldDB" id="H2C9D9"/>
<dbReference type="HOGENOM" id="CLU_083533_0_0_2"/>
<dbReference type="eggNOG" id="arCOG00570">
    <property type="taxonomic scope" value="Archaea"/>
</dbReference>